<keyword evidence="3 9" id="KW-0964">Secreted</keyword>
<dbReference type="InterPro" id="IPR050544">
    <property type="entry name" value="Beta-defensin"/>
</dbReference>
<comment type="similarity">
    <text evidence="2 9">Belongs to the beta-defensin family.</text>
</comment>
<evidence type="ECO:0000256" key="3">
    <source>
        <dbReference type="ARBA" id="ARBA00022525"/>
    </source>
</evidence>
<evidence type="ECO:0000256" key="2">
    <source>
        <dbReference type="ARBA" id="ARBA00007371"/>
    </source>
</evidence>
<dbReference type="Ensembl" id="ENSPSMT00000004897.1">
    <property type="protein sequence ID" value="ENSPSMP00000004040.1"/>
    <property type="gene ID" value="ENSPSMG00000003243.1"/>
</dbReference>
<reference evidence="11" key="2">
    <citation type="submission" date="2025-09" db="UniProtKB">
        <authorList>
            <consortium name="Ensembl"/>
        </authorList>
    </citation>
    <scope>IDENTIFICATION</scope>
</reference>
<evidence type="ECO:0000256" key="4">
    <source>
        <dbReference type="ARBA" id="ARBA00022529"/>
    </source>
</evidence>
<dbReference type="InterPro" id="IPR025933">
    <property type="entry name" value="Beta_defensin_dom"/>
</dbReference>
<evidence type="ECO:0000256" key="9">
    <source>
        <dbReference type="RuleBase" id="RU231113"/>
    </source>
</evidence>
<dbReference type="PANTHER" id="PTHR15001:SF12">
    <property type="entry name" value="BETA-DEFENSIN 125"/>
    <property type="match status" value="1"/>
</dbReference>
<evidence type="ECO:0000259" key="10">
    <source>
        <dbReference type="Pfam" id="PF13841"/>
    </source>
</evidence>
<accession>A0A8C8YL71</accession>
<dbReference type="GO" id="GO:0005576">
    <property type="term" value="C:extracellular region"/>
    <property type="evidence" value="ECO:0007669"/>
    <property type="project" value="UniProtKB-SubCell"/>
</dbReference>
<keyword evidence="7 9" id="KW-0044">Antibiotic</keyword>
<dbReference type="GO" id="GO:0045087">
    <property type="term" value="P:innate immune response"/>
    <property type="evidence" value="ECO:0007669"/>
    <property type="project" value="InterPro"/>
</dbReference>
<sequence>LNILGIPYVIFKHLTYFLFPAAAFGPEKCWKNNLGYCRMRCLDTERYILLCQNKQSCCISIILSFEYPRRPPPLLRHPEDIRVDNSDLESYTGAAVSGLNDLITFNTLETPEANEGWGTYTPPMLPPELASITLIPKSDKNTTKKKTTLLGV</sequence>
<organism evidence="11 12">
    <name type="scientific">Prolemur simus</name>
    <name type="common">Greater bamboo lemur</name>
    <name type="synonym">Hapalemur simus</name>
    <dbReference type="NCBI Taxonomy" id="1328070"/>
    <lineage>
        <taxon>Eukaryota</taxon>
        <taxon>Metazoa</taxon>
        <taxon>Chordata</taxon>
        <taxon>Craniata</taxon>
        <taxon>Vertebrata</taxon>
        <taxon>Euteleostomi</taxon>
        <taxon>Mammalia</taxon>
        <taxon>Eutheria</taxon>
        <taxon>Euarchontoglires</taxon>
        <taxon>Primates</taxon>
        <taxon>Strepsirrhini</taxon>
        <taxon>Lemuriformes</taxon>
        <taxon>Lemuridae</taxon>
        <taxon>Prolemur</taxon>
    </lineage>
</organism>
<name>A0A8C8YL71_PROSS</name>
<evidence type="ECO:0000256" key="5">
    <source>
        <dbReference type="ARBA" id="ARBA00022729"/>
    </source>
</evidence>
<dbReference type="Pfam" id="PF13841">
    <property type="entry name" value="Defensin_beta_2"/>
    <property type="match status" value="1"/>
</dbReference>
<reference evidence="11" key="1">
    <citation type="submission" date="2025-08" db="UniProtKB">
        <authorList>
            <consortium name="Ensembl"/>
        </authorList>
    </citation>
    <scope>IDENTIFICATION</scope>
</reference>
<protein>
    <recommendedName>
        <fullName evidence="9">Beta-defensin</fullName>
    </recommendedName>
</protein>
<dbReference type="Proteomes" id="UP000694414">
    <property type="component" value="Unplaced"/>
</dbReference>
<keyword evidence="5" id="KW-0732">Signal</keyword>
<dbReference type="Gene3D" id="3.10.360.10">
    <property type="entry name" value="Antimicrobial Peptide, Beta-defensin 2, Chain A"/>
    <property type="match status" value="1"/>
</dbReference>
<keyword evidence="4 9" id="KW-0929">Antimicrobial</keyword>
<keyword evidence="8" id="KW-1015">Disulfide bond</keyword>
<evidence type="ECO:0000313" key="11">
    <source>
        <dbReference type="Ensembl" id="ENSPSMP00000004040.1"/>
    </source>
</evidence>
<proteinExistence type="inferred from homology"/>
<evidence type="ECO:0000256" key="8">
    <source>
        <dbReference type="ARBA" id="ARBA00023157"/>
    </source>
</evidence>
<comment type="function">
    <text evidence="9">Has antibacterial activity.</text>
</comment>
<evidence type="ECO:0000313" key="12">
    <source>
        <dbReference type="Proteomes" id="UP000694414"/>
    </source>
</evidence>
<dbReference type="AlphaFoldDB" id="A0A8C8YL71"/>
<keyword evidence="12" id="KW-1185">Reference proteome</keyword>
<feature type="domain" description="Beta-defensin" evidence="10">
    <location>
        <begin position="28"/>
        <end position="58"/>
    </location>
</feature>
<dbReference type="PANTHER" id="PTHR15001">
    <property type="entry name" value="BETA-DEFENSIN 123-RELATED"/>
    <property type="match status" value="1"/>
</dbReference>
<keyword evidence="6 9" id="KW-0211">Defensin</keyword>
<dbReference type="GeneTree" id="ENSGT00390000000604"/>
<comment type="subcellular location">
    <subcellularLocation>
        <location evidence="1 9">Secreted</location>
    </subcellularLocation>
</comment>
<evidence type="ECO:0000256" key="7">
    <source>
        <dbReference type="ARBA" id="ARBA00023022"/>
    </source>
</evidence>
<dbReference type="GO" id="GO:0042742">
    <property type="term" value="P:defense response to bacterium"/>
    <property type="evidence" value="ECO:0007669"/>
    <property type="project" value="UniProtKB-UniRule"/>
</dbReference>
<evidence type="ECO:0000256" key="1">
    <source>
        <dbReference type="ARBA" id="ARBA00004613"/>
    </source>
</evidence>
<evidence type="ECO:0000256" key="6">
    <source>
        <dbReference type="ARBA" id="ARBA00022940"/>
    </source>
</evidence>